<organism evidence="1 2">
    <name type="scientific">Ensete ventricosum</name>
    <name type="common">Abyssinian banana</name>
    <name type="synonym">Musa ensete</name>
    <dbReference type="NCBI Taxonomy" id="4639"/>
    <lineage>
        <taxon>Eukaryota</taxon>
        <taxon>Viridiplantae</taxon>
        <taxon>Streptophyta</taxon>
        <taxon>Embryophyta</taxon>
        <taxon>Tracheophyta</taxon>
        <taxon>Spermatophyta</taxon>
        <taxon>Magnoliopsida</taxon>
        <taxon>Liliopsida</taxon>
        <taxon>Zingiberales</taxon>
        <taxon>Musaceae</taxon>
        <taxon>Ensete</taxon>
    </lineage>
</organism>
<gene>
    <name evidence="1" type="ORF">B296_00058904</name>
</gene>
<dbReference type="AlphaFoldDB" id="A0A426XAC1"/>
<sequence>MLAALTARRALAGGGCRPYLCQVDCTTAGVLRTTGRPRRRASSINCELLLREPYFIRRNPVPGREIDRWIRILFLRLVSEISRKIWFHSRGCGSLRKWFSGRRSDSGEASELLRLQFWAILR</sequence>
<reference evidence="1 2" key="1">
    <citation type="journal article" date="2014" name="Agronomy (Basel)">
        <title>A Draft Genome Sequence for Ensete ventricosum, the Drought-Tolerant Tree Against Hunger.</title>
        <authorList>
            <person name="Harrison J."/>
            <person name="Moore K.A."/>
            <person name="Paszkiewicz K."/>
            <person name="Jones T."/>
            <person name="Grant M."/>
            <person name="Ambacheew D."/>
            <person name="Muzemil S."/>
            <person name="Studholme D.J."/>
        </authorList>
    </citation>
    <scope>NUCLEOTIDE SEQUENCE [LARGE SCALE GENOMIC DNA]</scope>
</reference>
<dbReference type="EMBL" id="AMZH03023619">
    <property type="protein sequence ID" value="RRT36435.1"/>
    <property type="molecule type" value="Genomic_DNA"/>
</dbReference>
<evidence type="ECO:0000313" key="2">
    <source>
        <dbReference type="Proteomes" id="UP000287651"/>
    </source>
</evidence>
<comment type="caution">
    <text evidence="1">The sequence shown here is derived from an EMBL/GenBank/DDBJ whole genome shotgun (WGS) entry which is preliminary data.</text>
</comment>
<proteinExistence type="predicted"/>
<protein>
    <submittedName>
        <fullName evidence="1">Uncharacterized protein</fullName>
    </submittedName>
</protein>
<evidence type="ECO:0000313" key="1">
    <source>
        <dbReference type="EMBL" id="RRT36435.1"/>
    </source>
</evidence>
<name>A0A426XAC1_ENSVE</name>
<dbReference type="Proteomes" id="UP000287651">
    <property type="component" value="Unassembled WGS sequence"/>
</dbReference>
<accession>A0A426XAC1</accession>